<keyword evidence="2" id="KW-1185">Reference proteome</keyword>
<evidence type="ECO:0000313" key="2">
    <source>
        <dbReference type="Proteomes" id="UP000299102"/>
    </source>
</evidence>
<dbReference type="Proteomes" id="UP000299102">
    <property type="component" value="Unassembled WGS sequence"/>
</dbReference>
<comment type="caution">
    <text evidence="1">The sequence shown here is derived from an EMBL/GenBank/DDBJ whole genome shotgun (WGS) entry which is preliminary data.</text>
</comment>
<gene>
    <name evidence="1" type="ORF">EVAR_72008_1</name>
</gene>
<name>A0A4C1SZP9_EUMVA</name>
<evidence type="ECO:0008006" key="3">
    <source>
        <dbReference type="Google" id="ProtNLM"/>
    </source>
</evidence>
<reference evidence="1 2" key="1">
    <citation type="journal article" date="2019" name="Commun. Biol.">
        <title>The bagworm genome reveals a unique fibroin gene that provides high tensile strength.</title>
        <authorList>
            <person name="Kono N."/>
            <person name="Nakamura H."/>
            <person name="Ohtoshi R."/>
            <person name="Tomita M."/>
            <person name="Numata K."/>
            <person name="Arakawa K."/>
        </authorList>
    </citation>
    <scope>NUCLEOTIDE SEQUENCE [LARGE SCALE GENOMIC DNA]</scope>
</reference>
<sequence length="197" mass="22675">MDELSVKYLQYADDHKILMSSAYELLAMVIKMKDYIKKRDIKVNVSNTRHEIQLVDSKYNARNSAAANCLRMMRCAGSSDRWRTLSDKVPSESLKNNLSSYRQERRARYCNEREFLADGRLRCGRSCRRARLARRCCVYAQNVKPSTVNPCGGHFLLCDGAVPATVRRFCMHMCCSLSRALLYGCRVVPQSRRGRSE</sequence>
<organism evidence="1 2">
    <name type="scientific">Eumeta variegata</name>
    <name type="common">Bagworm moth</name>
    <name type="synonym">Eumeta japonica</name>
    <dbReference type="NCBI Taxonomy" id="151549"/>
    <lineage>
        <taxon>Eukaryota</taxon>
        <taxon>Metazoa</taxon>
        <taxon>Ecdysozoa</taxon>
        <taxon>Arthropoda</taxon>
        <taxon>Hexapoda</taxon>
        <taxon>Insecta</taxon>
        <taxon>Pterygota</taxon>
        <taxon>Neoptera</taxon>
        <taxon>Endopterygota</taxon>
        <taxon>Lepidoptera</taxon>
        <taxon>Glossata</taxon>
        <taxon>Ditrysia</taxon>
        <taxon>Tineoidea</taxon>
        <taxon>Psychidae</taxon>
        <taxon>Oiketicinae</taxon>
        <taxon>Eumeta</taxon>
    </lineage>
</organism>
<dbReference type="EMBL" id="BGZK01004069">
    <property type="protein sequence ID" value="GBP06668.1"/>
    <property type="molecule type" value="Genomic_DNA"/>
</dbReference>
<dbReference type="AlphaFoldDB" id="A0A4C1SZP9"/>
<accession>A0A4C1SZP9</accession>
<evidence type="ECO:0000313" key="1">
    <source>
        <dbReference type="EMBL" id="GBP06668.1"/>
    </source>
</evidence>
<protein>
    <recommendedName>
        <fullName evidence="3">Reverse transcriptase domain-containing protein</fullName>
    </recommendedName>
</protein>
<dbReference type="OrthoDB" id="425681at2759"/>
<proteinExistence type="predicted"/>